<dbReference type="Pfam" id="PF00903">
    <property type="entry name" value="Glyoxalase"/>
    <property type="match status" value="1"/>
</dbReference>
<dbReference type="PANTHER" id="PTHR33993">
    <property type="entry name" value="GLYOXALASE-RELATED"/>
    <property type="match status" value="1"/>
</dbReference>
<dbReference type="RefSeq" id="WP_141783526.1">
    <property type="nucleotide sequence ID" value="NZ_BAAAIK010000003.1"/>
</dbReference>
<keyword evidence="2" id="KW-0223">Dioxygenase</keyword>
<protein>
    <submittedName>
        <fullName evidence="2">Catechol-2,3-dioxygenase</fullName>
    </submittedName>
</protein>
<feature type="domain" description="VOC" evidence="1">
    <location>
        <begin position="139"/>
        <end position="257"/>
    </location>
</feature>
<dbReference type="InterPro" id="IPR029068">
    <property type="entry name" value="Glyas_Bleomycin-R_OHBP_Dase"/>
</dbReference>
<dbReference type="EMBL" id="VFOP01000001">
    <property type="protein sequence ID" value="TQL49250.1"/>
    <property type="molecule type" value="Genomic_DNA"/>
</dbReference>
<dbReference type="OrthoDB" id="9804907at2"/>
<comment type="caution">
    <text evidence="2">The sequence shown here is derived from an EMBL/GenBank/DDBJ whole genome shotgun (WGS) entry which is preliminary data.</text>
</comment>
<reference evidence="2 3" key="1">
    <citation type="submission" date="2019-06" db="EMBL/GenBank/DDBJ databases">
        <title>Sequencing the genomes of 1000 actinobacteria strains.</title>
        <authorList>
            <person name="Klenk H.-P."/>
        </authorList>
    </citation>
    <scope>NUCLEOTIDE SEQUENCE [LARGE SCALE GENOMIC DNA]</scope>
    <source>
        <strain evidence="2 3">DSM 12335</strain>
    </source>
</reference>
<dbReference type="CDD" id="cd06587">
    <property type="entry name" value="VOC"/>
    <property type="match status" value="2"/>
</dbReference>
<gene>
    <name evidence="2" type="ORF">FB467_0315</name>
</gene>
<dbReference type="GO" id="GO:0051213">
    <property type="term" value="F:dioxygenase activity"/>
    <property type="evidence" value="ECO:0007669"/>
    <property type="project" value="UniProtKB-KW"/>
</dbReference>
<dbReference type="InterPro" id="IPR037523">
    <property type="entry name" value="VOC_core"/>
</dbReference>
<keyword evidence="3" id="KW-1185">Reference proteome</keyword>
<sequence length="258" mass="27828">MSTILGSAMLGTTDPDRLHAWYTAVLPPRSDDRQGDYRILGYGGDFYLFIDRRDDVQASHPDPARTILSFDVDDVQGVADRATERGSELVSPVEDRHGSLFVTVQDPDGNYVQAIQLSDEHRASMEGADGPLPGGLLASEAFSGFSVDDLAAAEAFYGGVLGLRVLREDEMGLLTIALGGRQVLVYPKADHAPATYTILNFPVADVEAAVRELAGQGVEFLRYDGMDQDELGINRGGGPLIAWFTDPAGNVLSVLQRD</sequence>
<accession>A0A542YMC6</accession>
<evidence type="ECO:0000313" key="3">
    <source>
        <dbReference type="Proteomes" id="UP000319516"/>
    </source>
</evidence>
<dbReference type="PANTHER" id="PTHR33993:SF14">
    <property type="entry name" value="GB|AAF24581.1"/>
    <property type="match status" value="1"/>
</dbReference>
<dbReference type="Pfam" id="PF18029">
    <property type="entry name" value="Glyoxalase_6"/>
    <property type="match status" value="1"/>
</dbReference>
<dbReference type="Proteomes" id="UP000319516">
    <property type="component" value="Unassembled WGS sequence"/>
</dbReference>
<feature type="domain" description="VOC" evidence="1">
    <location>
        <begin position="4"/>
        <end position="117"/>
    </location>
</feature>
<name>A0A542YMC6_9MICO</name>
<keyword evidence="2" id="KW-0560">Oxidoreductase</keyword>
<dbReference type="AlphaFoldDB" id="A0A542YMC6"/>
<evidence type="ECO:0000259" key="1">
    <source>
        <dbReference type="PROSITE" id="PS51819"/>
    </source>
</evidence>
<dbReference type="PROSITE" id="PS51819">
    <property type="entry name" value="VOC"/>
    <property type="match status" value="2"/>
</dbReference>
<dbReference type="InterPro" id="IPR004360">
    <property type="entry name" value="Glyas_Fos-R_dOase_dom"/>
</dbReference>
<dbReference type="Gene3D" id="3.10.180.10">
    <property type="entry name" value="2,3-Dihydroxybiphenyl 1,2-Dioxygenase, domain 1"/>
    <property type="match status" value="2"/>
</dbReference>
<dbReference type="InterPro" id="IPR052164">
    <property type="entry name" value="Anthracycline_SecMetBiosynth"/>
</dbReference>
<evidence type="ECO:0000313" key="2">
    <source>
        <dbReference type="EMBL" id="TQL49250.1"/>
    </source>
</evidence>
<organism evidence="2 3">
    <name type="scientific">Ornithinicoccus hortensis</name>
    <dbReference type="NCBI Taxonomy" id="82346"/>
    <lineage>
        <taxon>Bacteria</taxon>
        <taxon>Bacillati</taxon>
        <taxon>Actinomycetota</taxon>
        <taxon>Actinomycetes</taxon>
        <taxon>Micrococcales</taxon>
        <taxon>Intrasporangiaceae</taxon>
        <taxon>Ornithinicoccus</taxon>
    </lineage>
</organism>
<proteinExistence type="predicted"/>
<dbReference type="SUPFAM" id="SSF54593">
    <property type="entry name" value="Glyoxalase/Bleomycin resistance protein/Dihydroxybiphenyl dioxygenase"/>
    <property type="match status" value="2"/>
</dbReference>
<dbReference type="InterPro" id="IPR041581">
    <property type="entry name" value="Glyoxalase_6"/>
</dbReference>